<dbReference type="RefSeq" id="WP_160592544.1">
    <property type="nucleotide sequence ID" value="NZ_CP047895.1"/>
</dbReference>
<dbReference type="PANTHER" id="PTHR36930:SF1">
    <property type="entry name" value="MOSC DOMAIN-CONTAINING PROTEIN"/>
    <property type="match status" value="1"/>
</dbReference>
<dbReference type="PANTHER" id="PTHR36930">
    <property type="entry name" value="METAL-SULFUR CLUSTER BIOSYNTHESIS PROTEINS YUAD-RELATED"/>
    <property type="match status" value="1"/>
</dbReference>
<dbReference type="Proteomes" id="UP000464468">
    <property type="component" value="Chromosome"/>
</dbReference>
<dbReference type="GO" id="GO:0003824">
    <property type="term" value="F:catalytic activity"/>
    <property type="evidence" value="ECO:0007669"/>
    <property type="project" value="InterPro"/>
</dbReference>
<dbReference type="Pfam" id="PF03473">
    <property type="entry name" value="MOSC"/>
    <property type="match status" value="1"/>
</dbReference>
<evidence type="ECO:0000313" key="2">
    <source>
        <dbReference type="EMBL" id="QHL90617.1"/>
    </source>
</evidence>
<dbReference type="Gene3D" id="2.40.33.20">
    <property type="entry name" value="PK beta-barrel domain-like"/>
    <property type="match status" value="1"/>
</dbReference>
<organism evidence="2 3">
    <name type="scientific">Sphingomonas changnyeongensis</name>
    <dbReference type="NCBI Taxonomy" id="2698679"/>
    <lineage>
        <taxon>Bacteria</taxon>
        <taxon>Pseudomonadati</taxon>
        <taxon>Pseudomonadota</taxon>
        <taxon>Alphaproteobacteria</taxon>
        <taxon>Sphingomonadales</taxon>
        <taxon>Sphingomonadaceae</taxon>
        <taxon>Sphingomonas</taxon>
    </lineage>
</organism>
<dbReference type="PROSITE" id="PS51340">
    <property type="entry name" value="MOSC"/>
    <property type="match status" value="1"/>
</dbReference>
<feature type="domain" description="MOSC" evidence="1">
    <location>
        <begin position="1"/>
        <end position="145"/>
    </location>
</feature>
<keyword evidence="3" id="KW-1185">Reference proteome</keyword>
<gene>
    <name evidence="2" type="ORF">GVO57_06965</name>
</gene>
<protein>
    <submittedName>
        <fullName evidence="2">MOSC domain-containing protein</fullName>
    </submittedName>
</protein>
<name>A0A7Z2NW54_9SPHN</name>
<proteinExistence type="predicted"/>
<reference evidence="2 3" key="1">
    <citation type="submission" date="2020-01" db="EMBL/GenBank/DDBJ databases">
        <title>Sphingomonas sp. C33 whole genome sequece.</title>
        <authorList>
            <person name="Park C."/>
        </authorList>
    </citation>
    <scope>NUCLEOTIDE SEQUENCE [LARGE SCALE GENOMIC DNA]</scope>
    <source>
        <strain evidence="2 3">C33</strain>
    </source>
</reference>
<dbReference type="EMBL" id="CP047895">
    <property type="protein sequence ID" value="QHL90617.1"/>
    <property type="molecule type" value="Genomic_DNA"/>
</dbReference>
<dbReference type="GO" id="GO:0030170">
    <property type="term" value="F:pyridoxal phosphate binding"/>
    <property type="evidence" value="ECO:0007669"/>
    <property type="project" value="InterPro"/>
</dbReference>
<evidence type="ECO:0000259" key="1">
    <source>
        <dbReference type="PROSITE" id="PS51340"/>
    </source>
</evidence>
<accession>A0A7Z2NW54</accession>
<dbReference type="InterPro" id="IPR005302">
    <property type="entry name" value="MoCF_Sase_C"/>
</dbReference>
<dbReference type="SUPFAM" id="SSF50800">
    <property type="entry name" value="PK beta-barrel domain-like"/>
    <property type="match status" value="1"/>
</dbReference>
<dbReference type="InterPro" id="IPR052716">
    <property type="entry name" value="MOSC_domain"/>
</dbReference>
<sequence length="146" mass="15605">MVPADQGRLTLDLGLVGDWRGVVRAGKTRRQISLIEAGDWQAAIAELAARPDADPAAIAALAGSWQLRRANLLVEGLDLPQRAGAVIRIGRTARVAITVECDPCTRMDEIAPGLQAALRPDWRGGALARVVEEGDIRVGDPIIIEE</sequence>
<dbReference type="InterPro" id="IPR011037">
    <property type="entry name" value="Pyrv_Knase-like_insert_dom_sf"/>
</dbReference>
<dbReference type="GO" id="GO:0030151">
    <property type="term" value="F:molybdenum ion binding"/>
    <property type="evidence" value="ECO:0007669"/>
    <property type="project" value="InterPro"/>
</dbReference>
<dbReference type="KEGG" id="schy:GVO57_06965"/>
<dbReference type="AlphaFoldDB" id="A0A7Z2NW54"/>
<evidence type="ECO:0000313" key="3">
    <source>
        <dbReference type="Proteomes" id="UP000464468"/>
    </source>
</evidence>